<reference evidence="3" key="1">
    <citation type="journal article" date="2019" name="Int. J. Syst. Evol. Microbiol.">
        <title>The Global Catalogue of Microorganisms (GCM) 10K type strain sequencing project: providing services to taxonomists for standard genome sequencing and annotation.</title>
        <authorList>
            <consortium name="The Broad Institute Genomics Platform"/>
            <consortium name="The Broad Institute Genome Sequencing Center for Infectious Disease"/>
            <person name="Wu L."/>
            <person name="Ma J."/>
        </authorList>
    </citation>
    <scope>NUCLEOTIDE SEQUENCE [LARGE SCALE GENOMIC DNA]</scope>
    <source>
        <strain evidence="3">KCTC 42195</strain>
    </source>
</reference>
<sequence length="152" mass="16678">MHPQRISPFGAELRAGKLLTAVLLLASLQFLLALTVLAWLPALLLLVAWLGALAMVLRQSGLLGAPLRALRVDARGALAVQQRDGNWLSVYLMSGSAAFIWLVVLQLRDAGGRRQQLLVWRGAVPEDVHRALRVYVQWSRDALADPAANEQQ</sequence>
<protein>
    <submittedName>
        <fullName evidence="2">Protein YgfX</fullName>
    </submittedName>
</protein>
<organism evidence="2 3">
    <name type="scientific">Vogesella amnigena</name>
    <dbReference type="NCBI Taxonomy" id="1507449"/>
    <lineage>
        <taxon>Bacteria</taxon>
        <taxon>Pseudomonadati</taxon>
        <taxon>Pseudomonadota</taxon>
        <taxon>Betaproteobacteria</taxon>
        <taxon>Neisseriales</taxon>
        <taxon>Chromobacteriaceae</taxon>
        <taxon>Vogesella</taxon>
    </lineage>
</organism>
<dbReference type="EMBL" id="JBHRYH010000046">
    <property type="protein sequence ID" value="MFC3627611.1"/>
    <property type="molecule type" value="Genomic_DNA"/>
</dbReference>
<dbReference type="Proteomes" id="UP001595636">
    <property type="component" value="Unassembled WGS sequence"/>
</dbReference>
<keyword evidence="1" id="KW-0812">Transmembrane</keyword>
<evidence type="ECO:0000313" key="2">
    <source>
        <dbReference type="EMBL" id="MFC3627611.1"/>
    </source>
</evidence>
<dbReference type="InterPro" id="IPR009883">
    <property type="entry name" value="YgfX"/>
</dbReference>
<name>A0ABV7TY02_9NEIS</name>
<evidence type="ECO:0000313" key="3">
    <source>
        <dbReference type="Proteomes" id="UP001595636"/>
    </source>
</evidence>
<keyword evidence="3" id="KW-1185">Reference proteome</keyword>
<dbReference type="Pfam" id="PF07254">
    <property type="entry name" value="Cpta_toxin"/>
    <property type="match status" value="1"/>
</dbReference>
<dbReference type="RefSeq" id="WP_390281433.1">
    <property type="nucleotide sequence ID" value="NZ_JBHRYH010000046.1"/>
</dbReference>
<feature type="transmembrane region" description="Helical" evidence="1">
    <location>
        <begin position="21"/>
        <end position="50"/>
    </location>
</feature>
<comment type="caution">
    <text evidence="2">The sequence shown here is derived from an EMBL/GenBank/DDBJ whole genome shotgun (WGS) entry which is preliminary data.</text>
</comment>
<evidence type="ECO:0000256" key="1">
    <source>
        <dbReference type="SAM" id="Phobius"/>
    </source>
</evidence>
<proteinExistence type="predicted"/>
<keyword evidence="1" id="KW-1133">Transmembrane helix</keyword>
<gene>
    <name evidence="2" type="ORF">ACFOKJ_15935</name>
</gene>
<feature type="transmembrane region" description="Helical" evidence="1">
    <location>
        <begin position="88"/>
        <end position="107"/>
    </location>
</feature>
<accession>A0ABV7TY02</accession>
<keyword evidence="1" id="KW-0472">Membrane</keyword>